<proteinExistence type="predicted"/>
<sequence>MINSYSFGTITIDNNKFSKDLIIYSDKISSNWRRKTGHLLTETDFRDISLGKASHEEIQYFLLKFGSDMGLGVYAARGDKNKSYNGNTFKDIKNIRDKIPLQFDEATNKTIENIDVLWLQDNAIIAAFEIEHTTSIYSGLLRMSDLISMQPNIKIDLYLVAPNERREKVIEEINRPTFTKLKPPLPKICKFISYSKLKDKLKKLGVSPNFIKPDFINTIAESCLIE</sequence>
<gene>
    <name evidence="1" type="ORF">S01H4_05775</name>
</gene>
<evidence type="ECO:0000313" key="1">
    <source>
        <dbReference type="EMBL" id="GAG72625.1"/>
    </source>
</evidence>
<dbReference type="SUPFAM" id="SSF64076">
    <property type="entry name" value="MTH938-like"/>
    <property type="match status" value="1"/>
</dbReference>
<organism evidence="1">
    <name type="scientific">marine sediment metagenome</name>
    <dbReference type="NCBI Taxonomy" id="412755"/>
    <lineage>
        <taxon>unclassified sequences</taxon>
        <taxon>metagenomes</taxon>
        <taxon>ecological metagenomes</taxon>
    </lineage>
</organism>
<dbReference type="Gene3D" id="3.40.1230.10">
    <property type="entry name" value="MTH938-like"/>
    <property type="match status" value="1"/>
</dbReference>
<accession>X0ZS75</accession>
<reference evidence="1" key="1">
    <citation type="journal article" date="2014" name="Front. Microbiol.">
        <title>High frequency of phylogenetically diverse reductive dehalogenase-homologous genes in deep subseafloor sedimentary metagenomes.</title>
        <authorList>
            <person name="Kawai M."/>
            <person name="Futagami T."/>
            <person name="Toyoda A."/>
            <person name="Takaki Y."/>
            <person name="Nishi S."/>
            <person name="Hori S."/>
            <person name="Arai W."/>
            <person name="Tsubouchi T."/>
            <person name="Morono Y."/>
            <person name="Uchiyama I."/>
            <person name="Ito T."/>
            <person name="Fujiyama A."/>
            <person name="Inagaki F."/>
            <person name="Takami H."/>
        </authorList>
    </citation>
    <scope>NUCLEOTIDE SEQUENCE</scope>
    <source>
        <strain evidence="1">Expedition CK06-06</strain>
    </source>
</reference>
<protein>
    <submittedName>
        <fullName evidence="1">Uncharacterized protein</fullName>
    </submittedName>
</protein>
<name>X0ZS75_9ZZZZ</name>
<comment type="caution">
    <text evidence="1">The sequence shown here is derived from an EMBL/GenBank/DDBJ whole genome shotgun (WGS) entry which is preliminary data.</text>
</comment>
<dbReference type="EMBL" id="BART01001708">
    <property type="protein sequence ID" value="GAG72625.1"/>
    <property type="molecule type" value="Genomic_DNA"/>
</dbReference>
<dbReference type="AlphaFoldDB" id="X0ZS75"/>
<dbReference type="InterPro" id="IPR036748">
    <property type="entry name" value="MTH938-like_sf"/>
</dbReference>